<dbReference type="InterPro" id="IPR002745">
    <property type="entry name" value="Ptrans_KptA/Tpt1"/>
</dbReference>
<dbReference type="InterPro" id="IPR012340">
    <property type="entry name" value="NA-bd_OB-fold"/>
</dbReference>
<comment type="caution">
    <text evidence="2">The sequence shown here is derived from an EMBL/GenBank/DDBJ whole genome shotgun (WGS) entry which is preliminary data.</text>
</comment>
<dbReference type="InterPro" id="IPR013955">
    <property type="entry name" value="Rep_factor-A_C"/>
</dbReference>
<dbReference type="GO" id="GO:0006388">
    <property type="term" value="P:tRNA splicing, via endonucleolytic cleavage and ligation"/>
    <property type="evidence" value="ECO:0007669"/>
    <property type="project" value="TreeGrafter"/>
</dbReference>
<dbReference type="Gene3D" id="2.40.50.140">
    <property type="entry name" value="Nucleic acid-binding proteins"/>
    <property type="match status" value="1"/>
</dbReference>
<dbReference type="PANTHER" id="PTHR12684">
    <property type="entry name" value="PUTATIVE PHOSPHOTRANSFERASE"/>
    <property type="match status" value="1"/>
</dbReference>
<organism evidence="2 3">
    <name type="scientific">Coptis chinensis</name>
    <dbReference type="NCBI Taxonomy" id="261450"/>
    <lineage>
        <taxon>Eukaryota</taxon>
        <taxon>Viridiplantae</taxon>
        <taxon>Streptophyta</taxon>
        <taxon>Embryophyta</taxon>
        <taxon>Tracheophyta</taxon>
        <taxon>Spermatophyta</taxon>
        <taxon>Magnoliopsida</taxon>
        <taxon>Ranunculales</taxon>
        <taxon>Ranunculaceae</taxon>
        <taxon>Coptidoideae</taxon>
        <taxon>Coptis</taxon>
    </lineage>
</organism>
<sequence>MQLNDETVKNSNAAVLIVTSASVKYKDENAEYVLSSTAATMLYLNLQIPRVADIINSPIPASRTLLLPEPPQAPPGITAQRKTLSDIIASVNDASSKQMLFTCEATISQILHDKGWSYNACPRLKCLKAVDITSNGYTCMNHEIVSPEQRYQLRMEIKDDVSIAKVVAFRPKATTLLQKTEEELARIESQDTIFHTYKPELNLNMRSDGYVRVSNVLNLNMKTFADILIRSHTVEDIREAVGRDNKQRFSLLEENDEQLICANQGHTVK</sequence>
<protein>
    <recommendedName>
        <fullName evidence="1">Replication factor A C-terminal domain-containing protein</fullName>
    </recommendedName>
</protein>
<evidence type="ECO:0000259" key="1">
    <source>
        <dbReference type="Pfam" id="PF08646"/>
    </source>
</evidence>
<dbReference type="Proteomes" id="UP000631114">
    <property type="component" value="Unassembled WGS sequence"/>
</dbReference>
<name>A0A835IZM0_9MAGN</name>
<reference evidence="2 3" key="1">
    <citation type="submission" date="2020-10" db="EMBL/GenBank/DDBJ databases">
        <title>The Coptis chinensis genome and diversification of protoberbering-type alkaloids.</title>
        <authorList>
            <person name="Wang B."/>
            <person name="Shu S."/>
            <person name="Song C."/>
            <person name="Liu Y."/>
        </authorList>
    </citation>
    <scope>NUCLEOTIDE SEQUENCE [LARGE SCALE GENOMIC DNA]</scope>
    <source>
        <strain evidence="2">HL-2020</strain>
        <tissue evidence="2">Leaf</tissue>
    </source>
</reference>
<dbReference type="Pfam" id="PF08646">
    <property type="entry name" value="Rep_fac-A_C"/>
    <property type="match status" value="1"/>
</dbReference>
<dbReference type="Pfam" id="PF01885">
    <property type="entry name" value="PTS_2-RNA"/>
    <property type="match status" value="1"/>
</dbReference>
<dbReference type="SUPFAM" id="SSF50249">
    <property type="entry name" value="Nucleic acid-binding proteins"/>
    <property type="match status" value="1"/>
</dbReference>
<gene>
    <name evidence="2" type="ORF">IFM89_011456</name>
</gene>
<evidence type="ECO:0000313" key="2">
    <source>
        <dbReference type="EMBL" id="KAF9624448.1"/>
    </source>
</evidence>
<dbReference type="OrthoDB" id="419694at2759"/>
<proteinExistence type="predicted"/>
<keyword evidence="3" id="KW-1185">Reference proteome</keyword>
<dbReference type="PANTHER" id="PTHR12684:SF2">
    <property type="entry name" value="TRNA 2'-PHOSPHOTRANSFERASE 1"/>
    <property type="match status" value="1"/>
</dbReference>
<evidence type="ECO:0000313" key="3">
    <source>
        <dbReference type="Proteomes" id="UP000631114"/>
    </source>
</evidence>
<feature type="domain" description="Replication factor A C-terminal" evidence="1">
    <location>
        <begin position="101"/>
        <end position="192"/>
    </location>
</feature>
<feature type="non-terminal residue" evidence="2">
    <location>
        <position position="269"/>
    </location>
</feature>
<dbReference type="EMBL" id="JADFTS010000001">
    <property type="protein sequence ID" value="KAF9624448.1"/>
    <property type="molecule type" value="Genomic_DNA"/>
</dbReference>
<dbReference type="GO" id="GO:0000215">
    <property type="term" value="F:tRNA 2'-phosphotransferase activity"/>
    <property type="evidence" value="ECO:0007669"/>
    <property type="project" value="TreeGrafter"/>
</dbReference>
<accession>A0A835IZM0</accession>
<dbReference type="AlphaFoldDB" id="A0A835IZM0"/>